<gene>
    <name evidence="4" type="primary">mazF_2</name>
    <name evidence="4" type="ORF">IWT25_02607</name>
</gene>
<dbReference type="SUPFAM" id="SSF50118">
    <property type="entry name" value="Cell growth inhibitor/plasmid maintenance toxic component"/>
    <property type="match status" value="1"/>
</dbReference>
<protein>
    <recommendedName>
        <fullName evidence="3">mRNA interferase</fullName>
        <ecNumber evidence="3">3.1.-.-</ecNumber>
    </recommendedName>
</protein>
<reference evidence="4 5" key="1">
    <citation type="submission" date="2015-11" db="EMBL/GenBank/DDBJ databases">
        <title>Draft genome sequences of new species of the genus Lactobacillus isolated from orchardgrass silage.</title>
        <authorList>
            <person name="Tohno M."/>
            <person name="Tanizawa Y."/>
            <person name="Arita M."/>
        </authorList>
    </citation>
    <scope>NUCLEOTIDE SEQUENCE [LARGE SCALE GENOMIC DNA]</scope>
    <source>
        <strain evidence="4 5">IWT25</strain>
    </source>
</reference>
<dbReference type="RefSeq" id="WP_089122118.1">
    <property type="nucleotide sequence ID" value="NZ_BCMI01000051.1"/>
</dbReference>
<dbReference type="PANTHER" id="PTHR33988:SF3">
    <property type="entry name" value="ENDORIBONUCLEASE TOXIN CHPB-RELATED"/>
    <property type="match status" value="1"/>
</dbReference>
<dbReference type="InterPro" id="IPR011067">
    <property type="entry name" value="Plasmid_toxin/cell-grow_inhib"/>
</dbReference>
<dbReference type="GO" id="GO:0016787">
    <property type="term" value="F:hydrolase activity"/>
    <property type="evidence" value="ECO:0007669"/>
    <property type="project" value="UniProtKB-KW"/>
</dbReference>
<evidence type="ECO:0000313" key="4">
    <source>
        <dbReference type="EMBL" id="GAX07253.1"/>
    </source>
</evidence>
<sequence length="107" mass="12128">MQLHQGDIITVNFKDTEGHEQRGQRPALVVSDDHYNRFTRTVKVVAITSHGTDFPLHVVLPAGLQTFGQVLTEQERSIDPQAREVEFIERCPQEVLDKVLDLVTASY</sequence>
<keyword evidence="3" id="KW-0378">Hydrolase</keyword>
<name>A0A1Z5IZQ6_9LACO</name>
<proteinExistence type="inferred from homology"/>
<dbReference type="EC" id="3.1.-.-" evidence="3"/>
<dbReference type="GO" id="GO:0003677">
    <property type="term" value="F:DNA binding"/>
    <property type="evidence" value="ECO:0007669"/>
    <property type="project" value="InterPro"/>
</dbReference>
<dbReference type="Pfam" id="PF02452">
    <property type="entry name" value="PemK_toxin"/>
    <property type="match status" value="1"/>
</dbReference>
<accession>A0A1Z5IZQ6</accession>
<evidence type="ECO:0000256" key="1">
    <source>
        <dbReference type="ARBA" id="ARBA00007521"/>
    </source>
</evidence>
<dbReference type="PIRSF" id="PIRSF033490">
    <property type="entry name" value="MazF"/>
    <property type="match status" value="1"/>
</dbReference>
<dbReference type="Gene3D" id="2.30.30.110">
    <property type="match status" value="1"/>
</dbReference>
<dbReference type="GO" id="GO:0006402">
    <property type="term" value="P:mRNA catabolic process"/>
    <property type="evidence" value="ECO:0007669"/>
    <property type="project" value="TreeGrafter"/>
</dbReference>
<dbReference type="Proteomes" id="UP000198414">
    <property type="component" value="Unassembled WGS sequence"/>
</dbReference>
<evidence type="ECO:0000256" key="2">
    <source>
        <dbReference type="ARBA" id="ARBA00022649"/>
    </source>
</evidence>
<evidence type="ECO:0000313" key="5">
    <source>
        <dbReference type="Proteomes" id="UP000198414"/>
    </source>
</evidence>
<evidence type="ECO:0000256" key="3">
    <source>
        <dbReference type="PIRNR" id="PIRNR033490"/>
    </source>
</evidence>
<keyword evidence="2" id="KW-1277">Toxin-antitoxin system</keyword>
<keyword evidence="3" id="KW-0540">Nuclease</keyword>
<organism evidence="4 5">
    <name type="scientific">Secundilactobacillus pentosiphilus</name>
    <dbReference type="NCBI Taxonomy" id="1714682"/>
    <lineage>
        <taxon>Bacteria</taxon>
        <taxon>Bacillati</taxon>
        <taxon>Bacillota</taxon>
        <taxon>Bacilli</taxon>
        <taxon>Lactobacillales</taxon>
        <taxon>Lactobacillaceae</taxon>
        <taxon>Secundilactobacillus</taxon>
    </lineage>
</organism>
<dbReference type="GO" id="GO:0016075">
    <property type="term" value="P:rRNA catabolic process"/>
    <property type="evidence" value="ECO:0007669"/>
    <property type="project" value="TreeGrafter"/>
</dbReference>
<dbReference type="EMBL" id="BCMI01000051">
    <property type="protein sequence ID" value="GAX07253.1"/>
    <property type="molecule type" value="Genomic_DNA"/>
</dbReference>
<comment type="caution">
    <text evidence="4">The sequence shown here is derived from an EMBL/GenBank/DDBJ whole genome shotgun (WGS) entry which is preliminary data.</text>
</comment>
<dbReference type="PANTHER" id="PTHR33988">
    <property type="entry name" value="ENDORIBONUCLEASE MAZF-RELATED"/>
    <property type="match status" value="1"/>
</dbReference>
<comment type="similarity">
    <text evidence="1 3">Belongs to the PemK/MazF family.</text>
</comment>
<dbReference type="OrthoDB" id="9808744at2"/>
<keyword evidence="3" id="KW-0255">Endonuclease</keyword>
<comment type="function">
    <text evidence="3">Toxic component of a type II toxin-antitoxin (TA) system.</text>
</comment>
<dbReference type="InterPro" id="IPR003477">
    <property type="entry name" value="PemK-like"/>
</dbReference>
<dbReference type="GO" id="GO:0004521">
    <property type="term" value="F:RNA endonuclease activity"/>
    <property type="evidence" value="ECO:0007669"/>
    <property type="project" value="TreeGrafter"/>
</dbReference>
<dbReference type="AlphaFoldDB" id="A0A1Z5IZQ6"/>